<name>A0A9N9J026_9GLOM</name>
<dbReference type="EMBL" id="CAJVPQ010021082">
    <property type="protein sequence ID" value="CAG8757542.1"/>
    <property type="molecule type" value="Genomic_DNA"/>
</dbReference>
<gene>
    <name evidence="1" type="ORF">FCALED_LOCUS16715</name>
</gene>
<evidence type="ECO:0000313" key="1">
    <source>
        <dbReference type="EMBL" id="CAG8757542.1"/>
    </source>
</evidence>
<feature type="non-terminal residue" evidence="1">
    <location>
        <position position="1"/>
    </location>
</feature>
<sequence length="118" mass="13759">DLPSKQKPGNKKKHASDGILVLSKVCDFIRCMNCGKLRCLFSQKMLKEDEQLSIINQTCHDHIEQIYYSCKIQHLPICYFCGEADELVEPDEKSKNEWQTIYPLCNSCQNKGLRWFTK</sequence>
<protein>
    <submittedName>
        <fullName evidence="1">1094_t:CDS:1</fullName>
    </submittedName>
</protein>
<keyword evidence="2" id="KW-1185">Reference proteome</keyword>
<proteinExistence type="predicted"/>
<evidence type="ECO:0000313" key="2">
    <source>
        <dbReference type="Proteomes" id="UP000789570"/>
    </source>
</evidence>
<feature type="non-terminal residue" evidence="1">
    <location>
        <position position="118"/>
    </location>
</feature>
<dbReference type="AlphaFoldDB" id="A0A9N9J026"/>
<organism evidence="1 2">
    <name type="scientific">Funneliformis caledonium</name>
    <dbReference type="NCBI Taxonomy" id="1117310"/>
    <lineage>
        <taxon>Eukaryota</taxon>
        <taxon>Fungi</taxon>
        <taxon>Fungi incertae sedis</taxon>
        <taxon>Mucoromycota</taxon>
        <taxon>Glomeromycotina</taxon>
        <taxon>Glomeromycetes</taxon>
        <taxon>Glomerales</taxon>
        <taxon>Glomeraceae</taxon>
        <taxon>Funneliformis</taxon>
    </lineage>
</organism>
<reference evidence="1" key="1">
    <citation type="submission" date="2021-06" db="EMBL/GenBank/DDBJ databases">
        <authorList>
            <person name="Kallberg Y."/>
            <person name="Tangrot J."/>
            <person name="Rosling A."/>
        </authorList>
    </citation>
    <scope>NUCLEOTIDE SEQUENCE</scope>
    <source>
        <strain evidence="1">UK204</strain>
    </source>
</reference>
<dbReference type="Proteomes" id="UP000789570">
    <property type="component" value="Unassembled WGS sequence"/>
</dbReference>
<comment type="caution">
    <text evidence="1">The sequence shown here is derived from an EMBL/GenBank/DDBJ whole genome shotgun (WGS) entry which is preliminary data.</text>
</comment>
<accession>A0A9N9J026</accession>